<proteinExistence type="predicted"/>
<dbReference type="AlphaFoldDB" id="A0A5C6D0N2"/>
<dbReference type="InterPro" id="IPR039329">
    <property type="entry name" value="SIAE"/>
</dbReference>
<dbReference type="PANTHER" id="PTHR22901">
    <property type="entry name" value="SIALATE O-ACETYLESTERASE"/>
    <property type="match status" value="1"/>
</dbReference>
<dbReference type="RefSeq" id="WP_146531274.1">
    <property type="nucleotide sequence ID" value="NZ_SJPV01000021.1"/>
</dbReference>
<dbReference type="EMBL" id="SJPV01000021">
    <property type="protein sequence ID" value="TWU30693.1"/>
    <property type="molecule type" value="Genomic_DNA"/>
</dbReference>
<organism evidence="1 2">
    <name type="scientific">Novipirellula artificiosorum</name>
    <dbReference type="NCBI Taxonomy" id="2528016"/>
    <lineage>
        <taxon>Bacteria</taxon>
        <taxon>Pseudomonadati</taxon>
        <taxon>Planctomycetota</taxon>
        <taxon>Planctomycetia</taxon>
        <taxon>Pirellulales</taxon>
        <taxon>Pirellulaceae</taxon>
        <taxon>Novipirellula</taxon>
    </lineage>
</organism>
<protein>
    <submittedName>
        <fullName evidence="1">Uncharacterized protein</fullName>
    </submittedName>
</protein>
<dbReference type="OrthoDB" id="224124at2"/>
<name>A0A5C6D0N2_9BACT</name>
<accession>A0A5C6D0N2</accession>
<evidence type="ECO:0000313" key="1">
    <source>
        <dbReference type="EMBL" id="TWU30693.1"/>
    </source>
</evidence>
<sequence>MVIQRDKPIQIWGWAAPNEKVTVTLGDESRSTTAASDRSWKVELPAMPVSAESQTITVQGSDEGNYIREVHYQMFLNLREAGDNNIGYASCFDLHRAWYHPQIKVPVGERIAKWALATQYSKNIRWLPPQLQEVRANDGKLFLKLDTWAIPFNDGPIVGFAIAGKDGRFQPAQAQWLDKNAGKGEPSWERSTIVLSSVLIPEPVYFRYAWARNPLENLKSSDNAGLPFDTQRNDPFSLADMYQIYLGKGPSTPGVLNNGDKSELIQSLKAEDLKRRLDEARTLLNNQENQ</sequence>
<comment type="caution">
    <text evidence="1">The sequence shown here is derived from an EMBL/GenBank/DDBJ whole genome shotgun (WGS) entry which is preliminary data.</text>
</comment>
<evidence type="ECO:0000313" key="2">
    <source>
        <dbReference type="Proteomes" id="UP000319143"/>
    </source>
</evidence>
<dbReference type="Gene3D" id="2.60.40.10">
    <property type="entry name" value="Immunoglobulins"/>
    <property type="match status" value="1"/>
</dbReference>
<dbReference type="GO" id="GO:0005975">
    <property type="term" value="P:carbohydrate metabolic process"/>
    <property type="evidence" value="ECO:0007669"/>
    <property type="project" value="TreeGrafter"/>
</dbReference>
<dbReference type="SUPFAM" id="SSF52266">
    <property type="entry name" value="SGNH hydrolase"/>
    <property type="match status" value="1"/>
</dbReference>
<dbReference type="InterPro" id="IPR013783">
    <property type="entry name" value="Ig-like_fold"/>
</dbReference>
<dbReference type="PANTHER" id="PTHR22901:SF0">
    <property type="entry name" value="SIALATE O-ACETYLESTERASE"/>
    <property type="match status" value="1"/>
</dbReference>
<gene>
    <name evidence="1" type="ORF">Poly41_65980</name>
</gene>
<dbReference type="Proteomes" id="UP000319143">
    <property type="component" value="Unassembled WGS sequence"/>
</dbReference>
<dbReference type="GO" id="GO:0001681">
    <property type="term" value="F:sialate O-acetylesterase activity"/>
    <property type="evidence" value="ECO:0007669"/>
    <property type="project" value="InterPro"/>
</dbReference>
<reference evidence="1 2" key="1">
    <citation type="submission" date="2019-02" db="EMBL/GenBank/DDBJ databases">
        <title>Deep-cultivation of Planctomycetes and their phenomic and genomic characterization uncovers novel biology.</title>
        <authorList>
            <person name="Wiegand S."/>
            <person name="Jogler M."/>
            <person name="Boedeker C."/>
            <person name="Pinto D."/>
            <person name="Vollmers J."/>
            <person name="Rivas-Marin E."/>
            <person name="Kohn T."/>
            <person name="Peeters S.H."/>
            <person name="Heuer A."/>
            <person name="Rast P."/>
            <person name="Oberbeckmann S."/>
            <person name="Bunk B."/>
            <person name="Jeske O."/>
            <person name="Meyerdierks A."/>
            <person name="Storesund J.E."/>
            <person name="Kallscheuer N."/>
            <person name="Luecker S."/>
            <person name="Lage O.M."/>
            <person name="Pohl T."/>
            <person name="Merkel B.J."/>
            <person name="Hornburger P."/>
            <person name="Mueller R.-W."/>
            <person name="Bruemmer F."/>
            <person name="Labrenz M."/>
            <person name="Spormann A.M."/>
            <person name="Op Den Camp H."/>
            <person name="Overmann J."/>
            <person name="Amann R."/>
            <person name="Jetten M.S.M."/>
            <person name="Mascher T."/>
            <person name="Medema M.H."/>
            <person name="Devos D.P."/>
            <person name="Kaster A.-K."/>
            <person name="Ovreas L."/>
            <person name="Rohde M."/>
            <person name="Galperin M.Y."/>
            <person name="Jogler C."/>
        </authorList>
    </citation>
    <scope>NUCLEOTIDE SEQUENCE [LARGE SCALE GENOMIC DNA]</scope>
    <source>
        <strain evidence="1 2">Poly41</strain>
    </source>
</reference>
<keyword evidence="2" id="KW-1185">Reference proteome</keyword>